<comment type="caution">
    <text evidence="2">The sequence shown here is derived from an EMBL/GenBank/DDBJ whole genome shotgun (WGS) entry which is preliminary data.</text>
</comment>
<sequence length="631" mass="71196">MSYFTKGLSLFQTLKNLGSPSSTAKTRLSRSHCHNSSWFHVALLNLRTWVLKSRHCLRMGHPFIDSSLARLVAKGFNQRPGLDYKETFSPIVKPVTICTVLTLVVMQGWSLRQLDVNNAFLHGHLTKKVYMKQPPGFRSPEKPDHVCCLTKAIYGLKQAPRAWYSALKRAPLEFGFINAKSDSSLFVFHDGSILVYRLVYVDDLILTGNNSTFVANGLFLTQHKYIRDILAKTSMDGAKDVTTPLSTSVSLQLANGLPSVDSTEYRRVIGALQYLSLTQPDISFAVNKLSQKTSSPTLTCFSDADWAGSLDDRKSTSAYVLFLGHTPISWSSKKQSAIARSSTEVEYRALAIAAAESMWLLSLFQEMKFTLPQPPLLLCDNLGTTQLSFNPVQHSRMKHIQIDIHFVRDLVEKKFLNVWHVHTNDQLADLLTKPLSRQRTDYLRDKIGLSDAILTCARLTAAARTSYKSISASVLVLERVEANCFGQPNPPLQRKEDSTKKASFNLFFPALKAEISLLVRHSCIKAPKSDMWKPHGHKLKEQIRLGIKWIRRTVPYNLQESMKYCPGLNANSFLDLDEYCFQTTLIKYPAEATAFIIVFLVHIVHQNPMKLLPSLNTFANRIKDSFTFLTI</sequence>
<dbReference type="PANTHER" id="PTHR11439">
    <property type="entry name" value="GAG-POL-RELATED RETROTRANSPOSON"/>
    <property type="match status" value="1"/>
</dbReference>
<dbReference type="SUPFAM" id="SSF56672">
    <property type="entry name" value="DNA/RNA polymerases"/>
    <property type="match status" value="1"/>
</dbReference>
<proteinExistence type="predicted"/>
<dbReference type="PANTHER" id="PTHR11439:SF517">
    <property type="entry name" value="CYSTEINE-RICH RLK (RECEPTOR-LIKE PROTEIN KINASE) 8"/>
    <property type="match status" value="1"/>
</dbReference>
<reference evidence="2 3" key="1">
    <citation type="journal article" date="2018" name="PLoS Genet.">
        <title>Population sequencing reveals clonal diversity and ancestral inbreeding in the grapevine cultivar Chardonnay.</title>
        <authorList>
            <person name="Roach M.J."/>
            <person name="Johnson D.L."/>
            <person name="Bohlmann J."/>
            <person name="van Vuuren H.J."/>
            <person name="Jones S.J."/>
            <person name="Pretorius I.S."/>
            <person name="Schmidt S.A."/>
            <person name="Borneman A.R."/>
        </authorList>
    </citation>
    <scope>NUCLEOTIDE SEQUENCE [LARGE SCALE GENOMIC DNA]</scope>
    <source>
        <strain evidence="3">cv. Chardonnay</strain>
        <tissue evidence="2">Leaf</tissue>
    </source>
</reference>
<protein>
    <submittedName>
        <fullName evidence="2">Retrovirus-related Pol polyprotein from transposon RE1</fullName>
    </submittedName>
</protein>
<name>A0A438DEC3_VITVI</name>
<feature type="domain" description="Reverse transcriptase Ty1/copia-type" evidence="1">
    <location>
        <begin position="69"/>
        <end position="214"/>
    </location>
</feature>
<evidence type="ECO:0000313" key="3">
    <source>
        <dbReference type="Proteomes" id="UP000288805"/>
    </source>
</evidence>
<evidence type="ECO:0000259" key="1">
    <source>
        <dbReference type="Pfam" id="PF07727"/>
    </source>
</evidence>
<organism evidence="2 3">
    <name type="scientific">Vitis vinifera</name>
    <name type="common">Grape</name>
    <dbReference type="NCBI Taxonomy" id="29760"/>
    <lineage>
        <taxon>Eukaryota</taxon>
        <taxon>Viridiplantae</taxon>
        <taxon>Streptophyta</taxon>
        <taxon>Embryophyta</taxon>
        <taxon>Tracheophyta</taxon>
        <taxon>Spermatophyta</taxon>
        <taxon>Magnoliopsida</taxon>
        <taxon>eudicotyledons</taxon>
        <taxon>Gunneridae</taxon>
        <taxon>Pentapetalae</taxon>
        <taxon>rosids</taxon>
        <taxon>Vitales</taxon>
        <taxon>Vitaceae</taxon>
        <taxon>Viteae</taxon>
        <taxon>Vitis</taxon>
    </lineage>
</organism>
<gene>
    <name evidence="2" type="primary">RE1_2316</name>
    <name evidence="2" type="ORF">CK203_089084</name>
</gene>
<dbReference type="EMBL" id="QGNW01001663">
    <property type="protein sequence ID" value="RVW33833.1"/>
    <property type="molecule type" value="Genomic_DNA"/>
</dbReference>
<dbReference type="CDD" id="cd09272">
    <property type="entry name" value="RNase_HI_RT_Ty1"/>
    <property type="match status" value="1"/>
</dbReference>
<evidence type="ECO:0000313" key="2">
    <source>
        <dbReference type="EMBL" id="RVW33833.1"/>
    </source>
</evidence>
<dbReference type="Proteomes" id="UP000288805">
    <property type="component" value="Unassembled WGS sequence"/>
</dbReference>
<dbReference type="InterPro" id="IPR013103">
    <property type="entry name" value="RVT_2"/>
</dbReference>
<accession>A0A438DEC3</accession>
<dbReference type="Pfam" id="PF07727">
    <property type="entry name" value="RVT_2"/>
    <property type="match status" value="1"/>
</dbReference>
<dbReference type="InterPro" id="IPR043502">
    <property type="entry name" value="DNA/RNA_pol_sf"/>
</dbReference>
<dbReference type="AlphaFoldDB" id="A0A438DEC3"/>